<dbReference type="InterPro" id="IPR023213">
    <property type="entry name" value="CAT-like_dom_sf"/>
</dbReference>
<dbReference type="InterPro" id="IPR045851">
    <property type="entry name" value="AMP-bd_C_sf"/>
</dbReference>
<dbReference type="InterPro" id="IPR009081">
    <property type="entry name" value="PP-bd_ACP"/>
</dbReference>
<dbReference type="GO" id="GO:0005829">
    <property type="term" value="C:cytosol"/>
    <property type="evidence" value="ECO:0007669"/>
    <property type="project" value="TreeGrafter"/>
</dbReference>
<dbReference type="KEGG" id="nneo:PQG83_05185"/>
<dbReference type="Gene3D" id="1.10.1200.10">
    <property type="entry name" value="ACP-like"/>
    <property type="match status" value="1"/>
</dbReference>
<reference evidence="5 6" key="1">
    <citation type="submission" date="2023-01" db="EMBL/GenBank/DDBJ databases">
        <title>Cultivation and genomic characterization of new, ubiquitous marine nitrite-oxidizing bacteria from the Nitrospirales.</title>
        <authorList>
            <person name="Mueller A.J."/>
            <person name="Daebeler A."/>
            <person name="Herbold C.W."/>
            <person name="Kirkegaard R.H."/>
            <person name="Daims H."/>
        </authorList>
    </citation>
    <scope>NUCLEOTIDE SEQUENCE [LARGE SCALE GENOMIC DNA]</scope>
    <source>
        <strain evidence="5 6">DK</strain>
    </source>
</reference>
<dbReference type="SMART" id="SM00823">
    <property type="entry name" value="PKS_PP"/>
    <property type="match status" value="1"/>
</dbReference>
<dbReference type="Gene3D" id="3.40.50.980">
    <property type="match status" value="2"/>
</dbReference>
<dbReference type="PROSITE" id="PS00012">
    <property type="entry name" value="PHOSPHOPANTETHEINE"/>
    <property type="match status" value="1"/>
</dbReference>
<evidence type="ECO:0000259" key="4">
    <source>
        <dbReference type="PROSITE" id="PS50075"/>
    </source>
</evidence>
<comment type="cofactor">
    <cofactor evidence="1">
        <name>pantetheine 4'-phosphate</name>
        <dbReference type="ChEBI" id="CHEBI:47942"/>
    </cofactor>
</comment>
<dbReference type="Gene3D" id="3.30.559.10">
    <property type="entry name" value="Chloramphenicol acetyltransferase-like domain"/>
    <property type="match status" value="1"/>
</dbReference>
<evidence type="ECO:0000256" key="3">
    <source>
        <dbReference type="ARBA" id="ARBA00022553"/>
    </source>
</evidence>
<name>A0AA96JXE7_9BACT</name>
<organism evidence="5 6">
    <name type="scientific">Candidatus Nitrospira neomarina</name>
    <dbReference type="NCBI Taxonomy" id="3020899"/>
    <lineage>
        <taxon>Bacteria</taxon>
        <taxon>Pseudomonadati</taxon>
        <taxon>Nitrospirota</taxon>
        <taxon>Nitrospiria</taxon>
        <taxon>Nitrospirales</taxon>
        <taxon>Nitrospiraceae</taxon>
        <taxon>Nitrospira</taxon>
    </lineage>
</organism>
<accession>A0AA96JXE7</accession>
<dbReference type="Gene3D" id="3.30.300.30">
    <property type="match status" value="1"/>
</dbReference>
<dbReference type="PANTHER" id="PTHR45527:SF1">
    <property type="entry name" value="FATTY ACID SYNTHASE"/>
    <property type="match status" value="1"/>
</dbReference>
<dbReference type="InterPro" id="IPR020806">
    <property type="entry name" value="PKS_PP-bd"/>
</dbReference>
<dbReference type="InterPro" id="IPR010071">
    <property type="entry name" value="AA_adenyl_dom"/>
</dbReference>
<protein>
    <submittedName>
        <fullName evidence="5">Amino acid adenylation domain-containing protein</fullName>
    </submittedName>
</protein>
<keyword evidence="3" id="KW-0597">Phosphoprotein</keyword>
<feature type="domain" description="Carrier" evidence="4">
    <location>
        <begin position="990"/>
        <end position="1065"/>
    </location>
</feature>
<dbReference type="InterPro" id="IPR020845">
    <property type="entry name" value="AMP-binding_CS"/>
</dbReference>
<dbReference type="Pfam" id="PF13193">
    <property type="entry name" value="AMP-binding_C"/>
    <property type="match status" value="1"/>
</dbReference>
<dbReference type="InterPro" id="IPR025110">
    <property type="entry name" value="AMP-bd_C"/>
</dbReference>
<keyword evidence="2" id="KW-0596">Phosphopantetheine</keyword>
<dbReference type="Gene3D" id="3.30.559.30">
    <property type="entry name" value="Nonribosomal peptide synthetase, condensation domain"/>
    <property type="match status" value="1"/>
</dbReference>
<evidence type="ECO:0000256" key="1">
    <source>
        <dbReference type="ARBA" id="ARBA00001957"/>
    </source>
</evidence>
<sequence length="1068" mass="118276">MSSDHISADERRAKLSALLQKRIKGRAGPLSPAQQRLWFLEQLDPGQPTYHIPTVLRLKGRTDVDALERSIGELICRHESLRTVYELDCNIPRQRVLPFRKFNLTIVDDFDGDPDAEGKALRLISDNISEPFDLEYGPPVRASLYYLSPLHQLFVLTVHHIAVDGWSLTLLLRELEAIYPAFVRGDPSPLPDPPLQCLDFVYWQESAFRSSALATQIAFWRAELADAPEEINLPTDFPHTYTATHKGQLHRFDIEPSVVTALRDLAHSEGATLYMALIAIYAILLHRLGGQCDLVIGSPAANRPIIEMEGMVGLCANILPIRLRVFGYMSFRELLRKTRETTLQAFQHQDVPFERIVEYLSPMRKLGRNPIFQVLFTLQNLPRNPPAKLGTKTGRLPPVVGNGRAQFDLSLSANEVDEGLVCSLEYSTDIFSEESGMRMAGQFRSLMFAATNQPISPVLSLPLNSAADRARLLKASYGPASPLPQRCPVEAISRLALTHPGDVALASHNKLLTFAELESEVAKWTEWLCVSGVGPEVRVALCAFETRDIVVGLLAVLRACGTYVPIDSHSTNNRVEFILKETNATILLTTTELLDRFDWFHGRKLLLDRPPNIPDSQSHVPLAKAHEETAAYIIFTSGSTGSPRGVVATRRGLYNHINVLQSMYPLNQEDSVLHLTNVSFDASLWELLGPLSAGASLISCPAFAKRSPSDIVEVVSQNRISAIQVVPSLLRTLLDEPRLNRCQELRRVYCGGEPLSMDLSRRFFARLDAELLNMYGPTEATIDVTSWRCVLESNLQAVPIGQPIPGAVAFLLDSNLEPVPDNVLGEIFVGGVGVARGYLNTPSETANRFVPNPFGPSGSRFYRTGDWGRRCNGSELEFGGRIDDQVKLQGNRIELGGIETILKQRSDITDAAVALSIPLRGEPVLAAMVVSRTTIKIDELRAYLLNRLPSVEVPAVIRLVKALPVMPSGKIDRQAVAESARLTVDNSFEPLHVGDETVLAGIWAKVLNVVEIGRHQNFFELGGHSLLAMQVVSRMREAFGVEVPLQQLFKTSTVASLSAWLADVRRNF</sequence>
<dbReference type="PROSITE" id="PS50075">
    <property type="entry name" value="CARRIER"/>
    <property type="match status" value="1"/>
</dbReference>
<dbReference type="Gene3D" id="2.30.38.10">
    <property type="entry name" value="Luciferase, Domain 3"/>
    <property type="match status" value="1"/>
</dbReference>
<dbReference type="Pfam" id="PF00501">
    <property type="entry name" value="AMP-binding"/>
    <property type="match status" value="1"/>
</dbReference>
<dbReference type="Proteomes" id="UP001302494">
    <property type="component" value="Chromosome"/>
</dbReference>
<dbReference type="NCBIfam" id="TIGR01733">
    <property type="entry name" value="AA-adenyl-dom"/>
    <property type="match status" value="1"/>
</dbReference>
<dbReference type="AlphaFoldDB" id="A0AA96JXE7"/>
<dbReference type="GO" id="GO:0031177">
    <property type="term" value="F:phosphopantetheine binding"/>
    <property type="evidence" value="ECO:0007669"/>
    <property type="project" value="InterPro"/>
</dbReference>
<dbReference type="CDD" id="cd19531">
    <property type="entry name" value="LCL_NRPS-like"/>
    <property type="match status" value="1"/>
</dbReference>
<dbReference type="CDD" id="cd05930">
    <property type="entry name" value="A_NRPS"/>
    <property type="match status" value="1"/>
</dbReference>
<dbReference type="SUPFAM" id="SSF52777">
    <property type="entry name" value="CoA-dependent acyltransferases"/>
    <property type="match status" value="2"/>
</dbReference>
<dbReference type="RefSeq" id="WP_312747532.1">
    <property type="nucleotide sequence ID" value="NZ_CP116968.1"/>
</dbReference>
<dbReference type="PROSITE" id="PS00455">
    <property type="entry name" value="AMP_BINDING"/>
    <property type="match status" value="1"/>
</dbReference>
<dbReference type="GO" id="GO:0043041">
    <property type="term" value="P:amino acid activation for nonribosomal peptide biosynthetic process"/>
    <property type="evidence" value="ECO:0007669"/>
    <property type="project" value="TreeGrafter"/>
</dbReference>
<dbReference type="Pfam" id="PF00668">
    <property type="entry name" value="Condensation"/>
    <property type="match status" value="1"/>
</dbReference>
<dbReference type="PANTHER" id="PTHR45527">
    <property type="entry name" value="NONRIBOSOMAL PEPTIDE SYNTHETASE"/>
    <property type="match status" value="1"/>
</dbReference>
<dbReference type="GO" id="GO:0044550">
    <property type="term" value="P:secondary metabolite biosynthetic process"/>
    <property type="evidence" value="ECO:0007669"/>
    <property type="project" value="TreeGrafter"/>
</dbReference>
<evidence type="ECO:0000313" key="6">
    <source>
        <dbReference type="Proteomes" id="UP001302494"/>
    </source>
</evidence>
<dbReference type="Pfam" id="PF00550">
    <property type="entry name" value="PP-binding"/>
    <property type="match status" value="1"/>
</dbReference>
<dbReference type="InterPro" id="IPR006162">
    <property type="entry name" value="Ppantetheine_attach_site"/>
</dbReference>
<dbReference type="InterPro" id="IPR036736">
    <property type="entry name" value="ACP-like_sf"/>
</dbReference>
<dbReference type="EMBL" id="CP116968">
    <property type="protein sequence ID" value="WNM63150.1"/>
    <property type="molecule type" value="Genomic_DNA"/>
</dbReference>
<proteinExistence type="predicted"/>
<dbReference type="GO" id="GO:0003824">
    <property type="term" value="F:catalytic activity"/>
    <property type="evidence" value="ECO:0007669"/>
    <property type="project" value="InterPro"/>
</dbReference>
<dbReference type="SUPFAM" id="SSF56801">
    <property type="entry name" value="Acetyl-CoA synthetase-like"/>
    <property type="match status" value="1"/>
</dbReference>
<gene>
    <name evidence="5" type="ORF">PQG83_05185</name>
</gene>
<evidence type="ECO:0000313" key="5">
    <source>
        <dbReference type="EMBL" id="WNM63150.1"/>
    </source>
</evidence>
<keyword evidence="6" id="KW-1185">Reference proteome</keyword>
<dbReference type="InterPro" id="IPR001242">
    <property type="entry name" value="Condensation_dom"/>
</dbReference>
<dbReference type="InterPro" id="IPR000873">
    <property type="entry name" value="AMP-dep_synth/lig_dom"/>
</dbReference>
<evidence type="ECO:0000256" key="2">
    <source>
        <dbReference type="ARBA" id="ARBA00022450"/>
    </source>
</evidence>
<dbReference type="FunFam" id="1.10.1200.10:FF:000005">
    <property type="entry name" value="Nonribosomal peptide synthetase 1"/>
    <property type="match status" value="1"/>
</dbReference>
<dbReference type="SUPFAM" id="SSF47336">
    <property type="entry name" value="ACP-like"/>
    <property type="match status" value="1"/>
</dbReference>